<dbReference type="AlphaFoldDB" id="A0A024G4Q2"/>
<reference evidence="1 2" key="1">
    <citation type="submission" date="2012-05" db="EMBL/GenBank/DDBJ databases">
        <title>Recombination and specialization in a pathogen metapopulation.</title>
        <authorList>
            <person name="Gardiner A."/>
            <person name="Kemen E."/>
            <person name="Schultz-Larsen T."/>
            <person name="MacLean D."/>
            <person name="Van Oosterhout C."/>
            <person name="Jones J.D.G."/>
        </authorList>
    </citation>
    <scope>NUCLEOTIDE SEQUENCE [LARGE SCALE GENOMIC DNA]</scope>
    <source>
        <strain evidence="1 2">Ac Nc2</strain>
    </source>
</reference>
<evidence type="ECO:0000313" key="2">
    <source>
        <dbReference type="Proteomes" id="UP000053237"/>
    </source>
</evidence>
<sequence>MNQYPYSLKYLFYSFTRWAINSVIQKVSEIVKSLRVELSVICTGLFNTKLSGNKESRWHNLDHEGDVALGTQSSVESIPYCIADLQMGEFDTVRMQKMHARKLICERARDSLPTCAIRFGRRISSMFQDDYLQAKLFYTTQMRVEEDLDQSYLRVIQMIAIFTKLAIILILRFNVSGNTRTMQCVRFATIPLVHGSVHKCSNEILVDLVRAKPCLKKFGMITLQLEMIHYSCLKRATCFVFFLEHMRAPRQGLACAIGATISLLDVSSSTANKCFPRCIT</sequence>
<dbReference type="Proteomes" id="UP000053237">
    <property type="component" value="Unassembled WGS sequence"/>
</dbReference>
<keyword evidence="2" id="KW-1185">Reference proteome</keyword>
<name>A0A024G4Q2_9STRA</name>
<comment type="caution">
    <text evidence="1">The sequence shown here is derived from an EMBL/GenBank/DDBJ whole genome shotgun (WGS) entry which is preliminary data.</text>
</comment>
<proteinExistence type="predicted"/>
<dbReference type="EMBL" id="CAIX01000025">
    <property type="protein sequence ID" value="CCI41824.1"/>
    <property type="molecule type" value="Genomic_DNA"/>
</dbReference>
<dbReference type="InParanoid" id="A0A024G4Q2"/>
<accession>A0A024G4Q2</accession>
<evidence type="ECO:0000313" key="1">
    <source>
        <dbReference type="EMBL" id="CCI41824.1"/>
    </source>
</evidence>
<gene>
    <name evidence="1" type="ORF">BN9_026080</name>
</gene>
<organism evidence="1 2">
    <name type="scientific">Albugo candida</name>
    <dbReference type="NCBI Taxonomy" id="65357"/>
    <lineage>
        <taxon>Eukaryota</taxon>
        <taxon>Sar</taxon>
        <taxon>Stramenopiles</taxon>
        <taxon>Oomycota</taxon>
        <taxon>Peronosporomycetes</taxon>
        <taxon>Albuginales</taxon>
        <taxon>Albuginaceae</taxon>
        <taxon>Albugo</taxon>
    </lineage>
</organism>
<protein>
    <submittedName>
        <fullName evidence="1">Uncharacterized protein</fullName>
    </submittedName>
</protein>